<dbReference type="GO" id="GO:0006310">
    <property type="term" value="P:DNA recombination"/>
    <property type="evidence" value="ECO:0007669"/>
    <property type="project" value="UniProtKB-KW"/>
</dbReference>
<comment type="similarity">
    <text evidence="1">Belongs to the 'phage' integrase family.</text>
</comment>
<dbReference type="InterPro" id="IPR010998">
    <property type="entry name" value="Integrase_recombinase_N"/>
</dbReference>
<evidence type="ECO:0000256" key="4">
    <source>
        <dbReference type="PROSITE-ProRule" id="PRU01248"/>
    </source>
</evidence>
<evidence type="ECO:0000259" key="6">
    <source>
        <dbReference type="PROSITE" id="PS51900"/>
    </source>
</evidence>
<evidence type="ECO:0000313" key="8">
    <source>
        <dbReference type="Proteomes" id="UP000190188"/>
    </source>
</evidence>
<evidence type="ECO:0000256" key="1">
    <source>
        <dbReference type="ARBA" id="ARBA00008857"/>
    </source>
</evidence>
<feature type="domain" description="Core-binding (CB)" evidence="6">
    <location>
        <begin position="70"/>
        <end position="167"/>
    </location>
</feature>
<dbReference type="CDD" id="cd00397">
    <property type="entry name" value="DNA_BRE_C"/>
    <property type="match status" value="1"/>
</dbReference>
<dbReference type="PANTHER" id="PTHR30349:SF41">
    <property type="entry name" value="INTEGRASE_RECOMBINASE PROTEIN MJ0367-RELATED"/>
    <property type="match status" value="1"/>
</dbReference>
<dbReference type="PANTHER" id="PTHR30349">
    <property type="entry name" value="PHAGE INTEGRASE-RELATED"/>
    <property type="match status" value="1"/>
</dbReference>
<dbReference type="Gene3D" id="1.10.150.130">
    <property type="match status" value="1"/>
</dbReference>
<dbReference type="InterPro" id="IPR044068">
    <property type="entry name" value="CB"/>
</dbReference>
<dbReference type="RefSeq" id="WP_078497923.1">
    <property type="nucleotide sequence ID" value="NZ_MSZX01000002.1"/>
</dbReference>
<sequence length="381" mass="44675">MALENKRPTITINEQLLNKKISVKTILNIFNDHSTMTEEQMLLKLNEVISKKIKQDKVNSRKKPLIDKNTLFPQIALEFKEFFSRRGYAPSTLDTHMRNLRQFVSFLNYSYANYGSFNTILELHRLTKIMIVSFEEFLIEKLNTEQIQGSTVYRYLSTVKLLLQMLHEKSISTIHYVIPEALRKQGKRSNDYIETEQINTLIESVVKSNSQVKFRDMCVILLTMEIGCRPIEITNLKIDDLIITERRIRIHSRKSGTRTLKISKDLSQLLKRYLEIRDSLQITNTNMFINSFGEPITTNGIRSIFERANKKAFNERRFNPKALRHTYATNALDNENDFDEVSASMGHLHRCSTEWYIHRSVQRMLRRALPHNPLNQIMNGE</sequence>
<name>A0A1T2XL22_9BACL</name>
<dbReference type="InterPro" id="IPR050090">
    <property type="entry name" value="Tyrosine_recombinase_XerCD"/>
</dbReference>
<comment type="caution">
    <text evidence="7">The sequence shown here is derived from an EMBL/GenBank/DDBJ whole genome shotgun (WGS) entry which is preliminary data.</text>
</comment>
<reference evidence="7 8" key="1">
    <citation type="submission" date="2017-01" db="EMBL/GenBank/DDBJ databases">
        <title>Genome analysis of Paenibacillus selenitrireducens ES3-24.</title>
        <authorList>
            <person name="Xu D."/>
            <person name="Yao R."/>
            <person name="Zheng S."/>
        </authorList>
    </citation>
    <scope>NUCLEOTIDE SEQUENCE [LARGE SCALE GENOMIC DNA]</scope>
    <source>
        <strain evidence="7 8">ES3-24</strain>
    </source>
</reference>
<evidence type="ECO:0000313" key="7">
    <source>
        <dbReference type="EMBL" id="OPA80580.1"/>
    </source>
</evidence>
<keyword evidence="8" id="KW-1185">Reference proteome</keyword>
<dbReference type="InterPro" id="IPR013762">
    <property type="entry name" value="Integrase-like_cat_sf"/>
</dbReference>
<evidence type="ECO:0000259" key="5">
    <source>
        <dbReference type="PROSITE" id="PS51898"/>
    </source>
</evidence>
<gene>
    <name evidence="7" type="ORF">BVG16_07620</name>
</gene>
<dbReference type="SUPFAM" id="SSF56349">
    <property type="entry name" value="DNA breaking-rejoining enzymes"/>
    <property type="match status" value="1"/>
</dbReference>
<dbReference type="Proteomes" id="UP000190188">
    <property type="component" value="Unassembled WGS sequence"/>
</dbReference>
<protein>
    <recommendedName>
        <fullName evidence="9">Tyr recombinase domain-containing protein</fullName>
    </recommendedName>
</protein>
<dbReference type="PROSITE" id="PS51900">
    <property type="entry name" value="CB"/>
    <property type="match status" value="1"/>
</dbReference>
<feature type="domain" description="Tyr recombinase" evidence="5">
    <location>
        <begin position="188"/>
        <end position="369"/>
    </location>
</feature>
<dbReference type="InterPro" id="IPR002104">
    <property type="entry name" value="Integrase_catalytic"/>
</dbReference>
<dbReference type="Pfam" id="PF00589">
    <property type="entry name" value="Phage_integrase"/>
    <property type="match status" value="1"/>
</dbReference>
<dbReference type="AlphaFoldDB" id="A0A1T2XL22"/>
<proteinExistence type="inferred from homology"/>
<accession>A0A1T2XL22</accession>
<dbReference type="GO" id="GO:0015074">
    <property type="term" value="P:DNA integration"/>
    <property type="evidence" value="ECO:0007669"/>
    <property type="project" value="InterPro"/>
</dbReference>
<evidence type="ECO:0008006" key="9">
    <source>
        <dbReference type="Google" id="ProtNLM"/>
    </source>
</evidence>
<keyword evidence="2 4" id="KW-0238">DNA-binding</keyword>
<keyword evidence="3" id="KW-0233">DNA recombination</keyword>
<dbReference type="PROSITE" id="PS51898">
    <property type="entry name" value="TYR_RECOMBINASE"/>
    <property type="match status" value="1"/>
</dbReference>
<dbReference type="GO" id="GO:0003677">
    <property type="term" value="F:DNA binding"/>
    <property type="evidence" value="ECO:0007669"/>
    <property type="project" value="UniProtKB-UniRule"/>
</dbReference>
<dbReference type="EMBL" id="MSZX01000002">
    <property type="protein sequence ID" value="OPA80580.1"/>
    <property type="molecule type" value="Genomic_DNA"/>
</dbReference>
<dbReference type="InterPro" id="IPR011010">
    <property type="entry name" value="DNA_brk_join_enz"/>
</dbReference>
<evidence type="ECO:0000256" key="3">
    <source>
        <dbReference type="ARBA" id="ARBA00023172"/>
    </source>
</evidence>
<dbReference type="Gene3D" id="1.10.443.10">
    <property type="entry name" value="Intergrase catalytic core"/>
    <property type="match status" value="1"/>
</dbReference>
<dbReference type="OrthoDB" id="2607117at2"/>
<dbReference type="STRING" id="1324314.BVG16_07620"/>
<organism evidence="7 8">
    <name type="scientific">Paenibacillus selenitireducens</name>
    <dbReference type="NCBI Taxonomy" id="1324314"/>
    <lineage>
        <taxon>Bacteria</taxon>
        <taxon>Bacillati</taxon>
        <taxon>Bacillota</taxon>
        <taxon>Bacilli</taxon>
        <taxon>Bacillales</taxon>
        <taxon>Paenibacillaceae</taxon>
        <taxon>Paenibacillus</taxon>
    </lineage>
</organism>
<evidence type="ECO:0000256" key="2">
    <source>
        <dbReference type="ARBA" id="ARBA00023125"/>
    </source>
</evidence>